<dbReference type="Proteomes" id="UP000680866">
    <property type="component" value="Chromosome"/>
</dbReference>
<accession>A0A810N627</accession>
<dbReference type="EMBL" id="AP023359">
    <property type="protein sequence ID" value="BCJ68420.1"/>
    <property type="molecule type" value="Genomic_DNA"/>
</dbReference>
<sequence>MGHAERLAPGGLVFLGMMSLECPLIPPTLANLAQGYPPTSGKWPRSVVDSDTPDFVARANEGWLDLSREGGLFGDDLEFLVAVEIEVDEEVTDWWWARVKLAESWDIMGAGSAAALGVGFGVPEFAMLSLAGDVIVCGTAGESAIGTVRVSGFRDLAGLRKLADWIADWPTTRQQEKAAARRWLESIGY</sequence>
<reference evidence="1" key="1">
    <citation type="submission" date="2020-08" db="EMBL/GenBank/DDBJ databases">
        <title>Whole genome shotgun sequence of Polymorphospora rubra NBRC 101157.</title>
        <authorList>
            <person name="Komaki H."/>
            <person name="Tamura T."/>
        </authorList>
    </citation>
    <scope>NUCLEOTIDE SEQUENCE</scope>
    <source>
        <strain evidence="1">NBRC 101157</strain>
    </source>
</reference>
<proteinExistence type="predicted"/>
<evidence type="ECO:0000313" key="2">
    <source>
        <dbReference type="Proteomes" id="UP000680866"/>
    </source>
</evidence>
<name>A0A810N627_9ACTN</name>
<dbReference type="AlphaFoldDB" id="A0A810N627"/>
<gene>
    <name evidence="1" type="ORF">Prubr_54410</name>
</gene>
<organism evidence="1 2">
    <name type="scientific">Polymorphospora rubra</name>
    <dbReference type="NCBI Taxonomy" id="338584"/>
    <lineage>
        <taxon>Bacteria</taxon>
        <taxon>Bacillati</taxon>
        <taxon>Actinomycetota</taxon>
        <taxon>Actinomycetes</taxon>
        <taxon>Micromonosporales</taxon>
        <taxon>Micromonosporaceae</taxon>
        <taxon>Polymorphospora</taxon>
    </lineage>
</organism>
<evidence type="ECO:0000313" key="1">
    <source>
        <dbReference type="EMBL" id="BCJ68420.1"/>
    </source>
</evidence>
<protein>
    <submittedName>
        <fullName evidence="1">Uncharacterized protein</fullName>
    </submittedName>
</protein>
<keyword evidence="2" id="KW-1185">Reference proteome</keyword>
<dbReference type="KEGG" id="pry:Prubr_54410"/>
<dbReference type="RefSeq" id="WP_212817661.1">
    <property type="nucleotide sequence ID" value="NZ_AP023359.1"/>
</dbReference>